<accession>A0A447RSV7</accession>
<proteinExistence type="predicted"/>
<evidence type="ECO:0000313" key="2">
    <source>
        <dbReference type="Proteomes" id="UP000282433"/>
    </source>
</evidence>
<dbReference type="EMBL" id="LR134162">
    <property type="protein sequence ID" value="VEB02893.1"/>
    <property type="molecule type" value="Genomic_DNA"/>
</dbReference>
<dbReference type="AlphaFoldDB" id="A0A447RSV7"/>
<protein>
    <submittedName>
        <fullName evidence="1">Uncharacterized protein</fullName>
    </submittedName>
</protein>
<gene>
    <name evidence="1" type="ORF">NCTC13635_03211</name>
</gene>
<evidence type="ECO:0000313" key="1">
    <source>
        <dbReference type="EMBL" id="VEB02893.1"/>
    </source>
</evidence>
<sequence>MCAETGHLEHVPEDTRRRVTRDSVPFCLTIKVMQFPNVRTKQALHLCQRQRGQQLSSVQIMLDFPKDPGSSLSCTAYHQGISPCIVEHSSGFKRVSNVAIRDNRNGNFLLNCPNTVVLSVSVKQTGAGASVNSQSLNATLFGQLGNLYAVTVFRFPNRCES</sequence>
<dbReference type="Proteomes" id="UP000282433">
    <property type="component" value="Chromosome"/>
</dbReference>
<organism evidence="1 2">
    <name type="scientific">Klebsiella pneumoniae</name>
    <dbReference type="NCBI Taxonomy" id="573"/>
    <lineage>
        <taxon>Bacteria</taxon>
        <taxon>Pseudomonadati</taxon>
        <taxon>Pseudomonadota</taxon>
        <taxon>Gammaproteobacteria</taxon>
        <taxon>Enterobacterales</taxon>
        <taxon>Enterobacteriaceae</taxon>
        <taxon>Klebsiella/Raoultella group</taxon>
        <taxon>Klebsiella</taxon>
        <taxon>Klebsiella pneumoniae complex</taxon>
    </lineage>
</organism>
<name>A0A447RSV7_KLEPN</name>
<reference evidence="1 2" key="1">
    <citation type="submission" date="2018-12" db="EMBL/GenBank/DDBJ databases">
        <authorList>
            <consortium name="Pathogen Informatics"/>
        </authorList>
    </citation>
    <scope>NUCLEOTIDE SEQUENCE [LARGE SCALE GENOMIC DNA]</scope>
    <source>
        <strain evidence="1 2">NCTC13635</strain>
    </source>
</reference>